<dbReference type="EMBL" id="CAJVQB010050479">
    <property type="protein sequence ID" value="CAG8834941.1"/>
    <property type="molecule type" value="Genomic_DNA"/>
</dbReference>
<proteinExistence type="predicted"/>
<dbReference type="Proteomes" id="UP000789901">
    <property type="component" value="Unassembled WGS sequence"/>
</dbReference>
<evidence type="ECO:0000313" key="2">
    <source>
        <dbReference type="Proteomes" id="UP000789901"/>
    </source>
</evidence>
<reference evidence="1 2" key="1">
    <citation type="submission" date="2021-06" db="EMBL/GenBank/DDBJ databases">
        <authorList>
            <person name="Kallberg Y."/>
            <person name="Tangrot J."/>
            <person name="Rosling A."/>
        </authorList>
    </citation>
    <scope>NUCLEOTIDE SEQUENCE [LARGE SCALE GENOMIC DNA]</scope>
    <source>
        <strain evidence="1 2">120-4 pot B 10/14</strain>
    </source>
</reference>
<accession>A0ABN7WL13</accession>
<evidence type="ECO:0000313" key="1">
    <source>
        <dbReference type="EMBL" id="CAG8834941.1"/>
    </source>
</evidence>
<name>A0ABN7WL13_GIGMA</name>
<organism evidence="1 2">
    <name type="scientific">Gigaspora margarita</name>
    <dbReference type="NCBI Taxonomy" id="4874"/>
    <lineage>
        <taxon>Eukaryota</taxon>
        <taxon>Fungi</taxon>
        <taxon>Fungi incertae sedis</taxon>
        <taxon>Mucoromycota</taxon>
        <taxon>Glomeromycotina</taxon>
        <taxon>Glomeromycetes</taxon>
        <taxon>Diversisporales</taxon>
        <taxon>Gigasporaceae</taxon>
        <taxon>Gigaspora</taxon>
    </lineage>
</organism>
<gene>
    <name evidence="1" type="ORF">GMARGA_LOCUS32319</name>
</gene>
<feature type="non-terminal residue" evidence="1">
    <location>
        <position position="1"/>
    </location>
</feature>
<keyword evidence="2" id="KW-1185">Reference proteome</keyword>
<feature type="non-terminal residue" evidence="1">
    <location>
        <position position="152"/>
    </location>
</feature>
<protein>
    <submittedName>
        <fullName evidence="1">37219_t:CDS:1</fullName>
    </submittedName>
</protein>
<sequence>AFRWIENPKVRELFHFISLYIKLPNQRSLSNCILINTTNEVQTIIKDLTCKDKIGITIAFDGWRNVVNQELIGIVFITSLGETLIWGAEDIKTDDDNNGDENSFLEADWDIIIDRWKELLIKEEFEEEQDDFDEVDIDFLSLEIYLLKIKLQ</sequence>
<comment type="caution">
    <text evidence="1">The sequence shown here is derived from an EMBL/GenBank/DDBJ whole genome shotgun (WGS) entry which is preliminary data.</text>
</comment>